<keyword evidence="2" id="KW-0804">Transcription</keyword>
<dbReference type="InterPro" id="IPR026881">
    <property type="entry name" value="WYL_dom"/>
</dbReference>
<evidence type="ECO:0000256" key="2">
    <source>
        <dbReference type="ARBA" id="ARBA00023163"/>
    </source>
</evidence>
<dbReference type="InterPro" id="IPR051534">
    <property type="entry name" value="CBASS_pafABC_assoc_protein"/>
</dbReference>
<reference evidence="4 5" key="1">
    <citation type="submission" date="2015-04" db="EMBL/GenBank/DDBJ databases">
        <title>Whole genome shotgun sequence of Sphingomonas changbaiensis NBRC 104936.</title>
        <authorList>
            <person name="Katano-Makiyama Y."/>
            <person name="Hosoyama A."/>
            <person name="Hashimoto M."/>
            <person name="Noguchi M."/>
            <person name="Tsuchikane K."/>
            <person name="Ohji S."/>
            <person name="Yamazoe A."/>
            <person name="Ichikawa N."/>
            <person name="Kimura A."/>
            <person name="Fujita N."/>
        </authorList>
    </citation>
    <scope>NUCLEOTIDE SEQUENCE [LARGE SCALE GENOMIC DNA]</scope>
    <source>
        <strain evidence="4 5">NBRC 104936</strain>
    </source>
</reference>
<gene>
    <name evidence="4" type="ORF">SCH01S_16_01610</name>
</gene>
<dbReference type="InterPro" id="IPR057727">
    <property type="entry name" value="WCX_dom"/>
</dbReference>
<sequence>MRSSRLLSILLTLQLRGRATATQLAEQFEVSLRTIYRDVDALSAAGVPVIADRGPGGGFGLHAGYRTRLTGLSDTESEALMLAGLPAAAADLGLAEPAALARLKLLAALPGETSALAGRIADRFHLDAAEWYREPQPPQHLRTVAAAVWEGRRIEMLYESWSKTSRRTVDPLGLVLKAGEWYLVARSGKRTLIFRVAAILEATILDQRFHRPDCDLPRVWKELTDDFRQSLRRATATIRIAPEAMSLVDRLGADMAAPLRAAEPDSAGRRTARVAIESVPHAAALLLGLGAGVEVIEPGGLREELARRAAEVVALYQAPR</sequence>
<evidence type="ECO:0000313" key="5">
    <source>
        <dbReference type="Proteomes" id="UP000033202"/>
    </source>
</evidence>
<dbReference type="PANTHER" id="PTHR34580:SF1">
    <property type="entry name" value="PROTEIN PAFC"/>
    <property type="match status" value="1"/>
</dbReference>
<dbReference type="SUPFAM" id="SSF46785">
    <property type="entry name" value="Winged helix' DNA-binding domain"/>
    <property type="match status" value="1"/>
</dbReference>
<dbReference type="InterPro" id="IPR036388">
    <property type="entry name" value="WH-like_DNA-bd_sf"/>
</dbReference>
<evidence type="ECO:0000256" key="1">
    <source>
        <dbReference type="ARBA" id="ARBA00023015"/>
    </source>
</evidence>
<dbReference type="Pfam" id="PF13280">
    <property type="entry name" value="WYL"/>
    <property type="match status" value="1"/>
</dbReference>
<proteinExistence type="predicted"/>
<dbReference type="InterPro" id="IPR036390">
    <property type="entry name" value="WH_DNA-bd_sf"/>
</dbReference>
<dbReference type="PROSITE" id="PS52050">
    <property type="entry name" value="WYL"/>
    <property type="match status" value="1"/>
</dbReference>
<dbReference type="Pfam" id="PF08279">
    <property type="entry name" value="HTH_11"/>
    <property type="match status" value="1"/>
</dbReference>
<dbReference type="InterPro" id="IPR013196">
    <property type="entry name" value="HTH_11"/>
</dbReference>
<dbReference type="Pfam" id="PF25583">
    <property type="entry name" value="WCX"/>
    <property type="match status" value="1"/>
</dbReference>
<dbReference type="PANTHER" id="PTHR34580">
    <property type="match status" value="1"/>
</dbReference>
<dbReference type="Proteomes" id="UP000033202">
    <property type="component" value="Unassembled WGS sequence"/>
</dbReference>
<comment type="caution">
    <text evidence="4">The sequence shown here is derived from an EMBL/GenBank/DDBJ whole genome shotgun (WGS) entry which is preliminary data.</text>
</comment>
<feature type="domain" description="HTH deoR-type" evidence="3">
    <location>
        <begin position="2"/>
        <end position="75"/>
    </location>
</feature>
<dbReference type="EMBL" id="BBWU01000016">
    <property type="protein sequence ID" value="GAO38642.1"/>
    <property type="molecule type" value="Genomic_DNA"/>
</dbReference>
<dbReference type="Gene3D" id="1.10.10.10">
    <property type="entry name" value="Winged helix-like DNA-binding domain superfamily/Winged helix DNA-binding domain"/>
    <property type="match status" value="1"/>
</dbReference>
<dbReference type="PROSITE" id="PS51000">
    <property type="entry name" value="HTH_DEOR_2"/>
    <property type="match status" value="1"/>
</dbReference>
<dbReference type="AlphaFoldDB" id="A0A0E9MLH4"/>
<dbReference type="InterPro" id="IPR028349">
    <property type="entry name" value="PafC-like"/>
</dbReference>
<dbReference type="STRING" id="1219043.SCH01S_16_01610"/>
<accession>A0A0E9MLH4</accession>
<dbReference type="GO" id="GO:0003700">
    <property type="term" value="F:DNA-binding transcription factor activity"/>
    <property type="evidence" value="ECO:0007669"/>
    <property type="project" value="InterPro"/>
</dbReference>
<evidence type="ECO:0000259" key="3">
    <source>
        <dbReference type="PROSITE" id="PS51000"/>
    </source>
</evidence>
<dbReference type="InterPro" id="IPR001034">
    <property type="entry name" value="DeoR_HTH"/>
</dbReference>
<name>A0A0E9MLH4_9SPHN</name>
<organism evidence="4 5">
    <name type="scientific">Sphingomonas changbaiensis NBRC 104936</name>
    <dbReference type="NCBI Taxonomy" id="1219043"/>
    <lineage>
        <taxon>Bacteria</taxon>
        <taxon>Pseudomonadati</taxon>
        <taxon>Pseudomonadota</taxon>
        <taxon>Alphaproteobacteria</taxon>
        <taxon>Sphingomonadales</taxon>
        <taxon>Sphingomonadaceae</taxon>
        <taxon>Sphingomonas</taxon>
    </lineage>
</organism>
<keyword evidence="1" id="KW-0805">Transcription regulation</keyword>
<keyword evidence="5" id="KW-1185">Reference proteome</keyword>
<protein>
    <submittedName>
        <fullName evidence="4">Putative DeoR family transcriptional regulator</fullName>
    </submittedName>
</protein>
<dbReference type="RefSeq" id="WP_046347469.1">
    <property type="nucleotide sequence ID" value="NZ_BBWU01000016.1"/>
</dbReference>
<dbReference type="PIRSF" id="PIRSF016838">
    <property type="entry name" value="PafC"/>
    <property type="match status" value="1"/>
</dbReference>
<evidence type="ECO:0000313" key="4">
    <source>
        <dbReference type="EMBL" id="GAO38642.1"/>
    </source>
</evidence>
<dbReference type="OrthoDB" id="9807255at2"/>